<dbReference type="Pfam" id="PF10358">
    <property type="entry name" value="NT-C2"/>
    <property type="match status" value="1"/>
</dbReference>
<proteinExistence type="predicted"/>
<dbReference type="InterPro" id="IPR019448">
    <property type="entry name" value="NT-C2"/>
</dbReference>
<dbReference type="AlphaFoldDB" id="A0A078ANR4"/>
<feature type="coiled-coil region" evidence="1">
    <location>
        <begin position="232"/>
        <end position="278"/>
    </location>
</feature>
<feature type="coiled-coil region" evidence="1">
    <location>
        <begin position="161"/>
        <end position="204"/>
    </location>
</feature>
<feature type="domain" description="C2 NT-type" evidence="2">
    <location>
        <begin position="1"/>
        <end position="127"/>
    </location>
</feature>
<keyword evidence="1" id="KW-0175">Coiled coil</keyword>
<evidence type="ECO:0000313" key="4">
    <source>
        <dbReference type="Proteomes" id="UP000039865"/>
    </source>
</evidence>
<dbReference type="PROSITE" id="PS51840">
    <property type="entry name" value="C2_NT"/>
    <property type="match status" value="1"/>
</dbReference>
<sequence>MTSKKGIEFEISIRAATINSPDQTNLQVLWIRGPKKIDTRVKQVKDGKVAFNEKFQMKTAMEIGDNGEVLPKPTTLQLIETDSKKFLGECILDLAKYCATPETSEKLKLEQCEDDKAYIEIRVRAKESDDTATPSHRGSITQRRKTILQQDNTDIQSQRSNIRDDKEEQKLMNQLENLLNEIDLQRKQNQKKQQEIEGKKQSQNDQYAHLSDIDKDKLIVLDGQIKNKKDVFDKMSVKTKELESEAEKLKQMTNLSELMKIKMLCDKTQREHDQFEKEIADFYDIDRFQL</sequence>
<dbReference type="Proteomes" id="UP000039865">
    <property type="component" value="Unassembled WGS sequence"/>
</dbReference>
<organism evidence="3 4">
    <name type="scientific">Stylonychia lemnae</name>
    <name type="common">Ciliate</name>
    <dbReference type="NCBI Taxonomy" id="5949"/>
    <lineage>
        <taxon>Eukaryota</taxon>
        <taxon>Sar</taxon>
        <taxon>Alveolata</taxon>
        <taxon>Ciliophora</taxon>
        <taxon>Intramacronucleata</taxon>
        <taxon>Spirotrichea</taxon>
        <taxon>Stichotrichia</taxon>
        <taxon>Sporadotrichida</taxon>
        <taxon>Oxytrichidae</taxon>
        <taxon>Stylonychinae</taxon>
        <taxon>Stylonychia</taxon>
    </lineage>
</organism>
<evidence type="ECO:0000256" key="1">
    <source>
        <dbReference type="SAM" id="Coils"/>
    </source>
</evidence>
<dbReference type="InParanoid" id="A0A078ANR4"/>
<name>A0A078ANR4_STYLE</name>
<protein>
    <recommendedName>
        <fullName evidence="2">C2 NT-type domain-containing protein</fullName>
    </recommendedName>
</protein>
<dbReference type="EMBL" id="CCKQ01011384">
    <property type="protein sequence ID" value="CDW82947.1"/>
    <property type="molecule type" value="Genomic_DNA"/>
</dbReference>
<keyword evidence="4" id="KW-1185">Reference proteome</keyword>
<reference evidence="3 4" key="1">
    <citation type="submission" date="2014-06" db="EMBL/GenBank/DDBJ databases">
        <authorList>
            <person name="Swart Estienne"/>
        </authorList>
    </citation>
    <scope>NUCLEOTIDE SEQUENCE [LARGE SCALE GENOMIC DNA]</scope>
    <source>
        <strain evidence="3 4">130c</strain>
    </source>
</reference>
<accession>A0A078ANR4</accession>
<gene>
    <name evidence="3" type="primary">Contig8757.g9348</name>
    <name evidence="3" type="ORF">STYLEM_11984</name>
</gene>
<evidence type="ECO:0000259" key="2">
    <source>
        <dbReference type="PROSITE" id="PS51840"/>
    </source>
</evidence>
<evidence type="ECO:0000313" key="3">
    <source>
        <dbReference type="EMBL" id="CDW82947.1"/>
    </source>
</evidence>